<keyword evidence="6" id="KW-0238">DNA-binding</keyword>
<evidence type="ECO:0000259" key="9">
    <source>
        <dbReference type="PROSITE" id="PS50983"/>
    </source>
</evidence>
<evidence type="ECO:0000256" key="4">
    <source>
        <dbReference type="ARBA" id="ARBA00022729"/>
    </source>
</evidence>
<dbReference type="PANTHER" id="PTHR30532:SF29">
    <property type="entry name" value="FE(3+) DICITRATE-BINDING PERIPLASMIC PROTEIN"/>
    <property type="match status" value="1"/>
</dbReference>
<dbReference type="InterPro" id="IPR051313">
    <property type="entry name" value="Bact_iron-sidero_bind"/>
</dbReference>
<evidence type="ECO:0000256" key="1">
    <source>
        <dbReference type="ARBA" id="ARBA00004196"/>
    </source>
</evidence>
<dbReference type="SMART" id="SM00342">
    <property type="entry name" value="HTH_ARAC"/>
    <property type="match status" value="1"/>
</dbReference>
<evidence type="ECO:0000256" key="3">
    <source>
        <dbReference type="ARBA" id="ARBA00022448"/>
    </source>
</evidence>
<dbReference type="PROSITE" id="PS50983">
    <property type="entry name" value="FE_B12_PBP"/>
    <property type="match status" value="1"/>
</dbReference>
<keyword evidence="11" id="KW-1185">Reference proteome</keyword>
<dbReference type="InterPro" id="IPR009057">
    <property type="entry name" value="Homeodomain-like_sf"/>
</dbReference>
<dbReference type="PRINTS" id="PR00032">
    <property type="entry name" value="HTHARAC"/>
</dbReference>
<keyword evidence="7" id="KW-0804">Transcription</keyword>
<dbReference type="EMBL" id="LWMH01000002">
    <property type="protein sequence ID" value="KZS44059.1"/>
    <property type="molecule type" value="Genomic_DNA"/>
</dbReference>
<organism evidence="10 11">
    <name type="scientific">Paenibacillus glucanolyticus</name>
    <dbReference type="NCBI Taxonomy" id="59843"/>
    <lineage>
        <taxon>Bacteria</taxon>
        <taxon>Bacillati</taxon>
        <taxon>Bacillota</taxon>
        <taxon>Bacilli</taxon>
        <taxon>Bacillales</taxon>
        <taxon>Paenibacillaceae</taxon>
        <taxon>Paenibacillus</taxon>
    </lineage>
</organism>
<dbReference type="SUPFAM" id="SSF46689">
    <property type="entry name" value="Homeodomain-like"/>
    <property type="match status" value="2"/>
</dbReference>
<dbReference type="SUPFAM" id="SSF53807">
    <property type="entry name" value="Helical backbone' metal receptor"/>
    <property type="match status" value="1"/>
</dbReference>
<dbReference type="Pfam" id="PF01497">
    <property type="entry name" value="Peripla_BP_2"/>
    <property type="match status" value="1"/>
</dbReference>
<reference evidence="10" key="1">
    <citation type="journal article" date="2016" name="Genome Announc.">
        <title>Draft genomes of two strains of Paenibacillus glucanolyticus with capability to degrade lignocellulose.</title>
        <authorList>
            <person name="Mathews S.L."/>
            <person name="Pawlak J."/>
            <person name="Grunden A.M."/>
        </authorList>
    </citation>
    <scope>NUCLEOTIDE SEQUENCE [LARGE SCALE GENOMIC DNA]</scope>
    <source>
        <strain evidence="10">SLM1</strain>
    </source>
</reference>
<feature type="domain" description="Fe/B12 periplasmic-binding" evidence="9">
    <location>
        <begin position="127"/>
        <end position="390"/>
    </location>
</feature>
<dbReference type="PROSITE" id="PS00041">
    <property type="entry name" value="HTH_ARAC_FAMILY_1"/>
    <property type="match status" value="1"/>
</dbReference>
<comment type="subcellular location">
    <subcellularLocation>
        <location evidence="1">Cell envelope</location>
    </subcellularLocation>
</comment>
<dbReference type="GO" id="GO:1901678">
    <property type="term" value="P:iron coordination entity transport"/>
    <property type="evidence" value="ECO:0007669"/>
    <property type="project" value="UniProtKB-ARBA"/>
</dbReference>
<dbReference type="OrthoDB" id="2461801at2"/>
<keyword evidence="3" id="KW-0813">Transport</keyword>
<gene>
    <name evidence="10" type="ORF">AWU65_28725</name>
</gene>
<evidence type="ECO:0000313" key="10">
    <source>
        <dbReference type="EMBL" id="KZS44059.1"/>
    </source>
</evidence>
<protein>
    <submittedName>
        <fullName evidence="10">AraC family transcriptional regulator</fullName>
    </submittedName>
</protein>
<proteinExistence type="inferred from homology"/>
<dbReference type="AlphaFoldDB" id="A0A163EVZ9"/>
<dbReference type="STRING" id="59843.A3958_00985"/>
<name>A0A163EVZ9_9BACL</name>
<dbReference type="InterPro" id="IPR002491">
    <property type="entry name" value="ABC_transptr_periplasmic_BD"/>
</dbReference>
<evidence type="ECO:0000256" key="6">
    <source>
        <dbReference type="ARBA" id="ARBA00023125"/>
    </source>
</evidence>
<dbReference type="InterPro" id="IPR018062">
    <property type="entry name" value="HTH_AraC-typ_CS"/>
</dbReference>
<dbReference type="PROSITE" id="PS01124">
    <property type="entry name" value="HTH_ARAC_FAMILY_2"/>
    <property type="match status" value="1"/>
</dbReference>
<dbReference type="GO" id="GO:0030288">
    <property type="term" value="C:outer membrane-bounded periplasmic space"/>
    <property type="evidence" value="ECO:0007669"/>
    <property type="project" value="TreeGrafter"/>
</dbReference>
<dbReference type="Gene3D" id="1.10.10.60">
    <property type="entry name" value="Homeodomain-like"/>
    <property type="match status" value="2"/>
</dbReference>
<evidence type="ECO:0000259" key="8">
    <source>
        <dbReference type="PROSITE" id="PS01124"/>
    </source>
</evidence>
<accession>A0A163EVZ9</accession>
<dbReference type="InterPro" id="IPR020449">
    <property type="entry name" value="Tscrpt_reg_AraC-type_HTH"/>
</dbReference>
<comment type="caution">
    <text evidence="10">The sequence shown here is derived from an EMBL/GenBank/DDBJ whole genome shotgun (WGS) entry which is preliminary data.</text>
</comment>
<dbReference type="Pfam" id="PF12833">
    <property type="entry name" value="HTH_18"/>
    <property type="match status" value="1"/>
</dbReference>
<dbReference type="GO" id="GO:0003700">
    <property type="term" value="F:DNA-binding transcription factor activity"/>
    <property type="evidence" value="ECO:0007669"/>
    <property type="project" value="InterPro"/>
</dbReference>
<evidence type="ECO:0000256" key="2">
    <source>
        <dbReference type="ARBA" id="ARBA00008814"/>
    </source>
</evidence>
<sequence>MRTEEELKIEDYMLDSDRNGKTSLVEIKEYIDRHYNEALSISQLAQMANICPKYFVDLFKKTFGQTTIDYLTDVRINHAKRHLVESDDRLRDIALKVGYKDEFYFSRKFKKKVGMSPTEYVRSSRQLIAACSSSIIGQLVALNIIPAAAPLDAKWTPYYYNAYNSEIKSRLKLTSPYPDSRFEENIEQLFRAKPDVIIGMDHLGPDNISKLKHIAPTLIVSSRAGWRDQLRTIAAFLSKEEQGALWIEQYEQRVRYARSQMRQVVGKEKVIALRIYGSNLYIYGNRGLGEVLYQDLQLIAPCALDANHNQPISLDDLLECNPDRILIAVCPEAASRRSWLALQYSAKWHKLRAVAQGGVYMISSDPWFEYSALAVTRMLDEALLLFTGDSPNGVLDKSHGESFAT</sequence>
<feature type="domain" description="HTH araC/xylS-type" evidence="8">
    <location>
        <begin position="25"/>
        <end position="123"/>
    </location>
</feature>
<dbReference type="GO" id="GO:0043565">
    <property type="term" value="F:sequence-specific DNA binding"/>
    <property type="evidence" value="ECO:0007669"/>
    <property type="project" value="InterPro"/>
</dbReference>
<dbReference type="Proteomes" id="UP000076796">
    <property type="component" value="Unassembled WGS sequence"/>
</dbReference>
<dbReference type="GeneID" id="97554369"/>
<dbReference type="InterPro" id="IPR018060">
    <property type="entry name" value="HTH_AraC"/>
</dbReference>
<keyword evidence="5" id="KW-0805">Transcription regulation</keyword>
<evidence type="ECO:0000313" key="11">
    <source>
        <dbReference type="Proteomes" id="UP000076796"/>
    </source>
</evidence>
<keyword evidence="4" id="KW-0732">Signal</keyword>
<dbReference type="RefSeq" id="WP_063480210.1">
    <property type="nucleotide sequence ID" value="NZ_CP147845.1"/>
</dbReference>
<evidence type="ECO:0000256" key="5">
    <source>
        <dbReference type="ARBA" id="ARBA00023015"/>
    </source>
</evidence>
<comment type="similarity">
    <text evidence="2">Belongs to the bacterial solute-binding protein 8 family.</text>
</comment>
<dbReference type="PANTHER" id="PTHR30532">
    <property type="entry name" value="IRON III DICITRATE-BINDING PERIPLASMIC PROTEIN"/>
    <property type="match status" value="1"/>
</dbReference>
<dbReference type="Gene3D" id="3.40.50.1980">
    <property type="entry name" value="Nitrogenase molybdenum iron protein domain"/>
    <property type="match status" value="2"/>
</dbReference>
<evidence type="ECO:0000256" key="7">
    <source>
        <dbReference type="ARBA" id="ARBA00023163"/>
    </source>
</evidence>